<gene>
    <name evidence="2" type="ordered locus">Deba_1218</name>
</gene>
<name>E1QFX6_DESB2</name>
<dbReference type="OrthoDB" id="9794844at2"/>
<dbReference type="eggNOG" id="ENOG5032BCF">
    <property type="taxonomic scope" value="Bacteria"/>
</dbReference>
<dbReference type="KEGG" id="dbr:Deba_1218"/>
<dbReference type="AlphaFoldDB" id="E1QFX6"/>
<evidence type="ECO:0000313" key="3">
    <source>
        <dbReference type="Proteomes" id="UP000009047"/>
    </source>
</evidence>
<proteinExistence type="predicted"/>
<feature type="chain" id="PRO_5003150064" evidence="1">
    <location>
        <begin position="32"/>
        <end position="141"/>
    </location>
</feature>
<accession>E1QFX6</accession>
<keyword evidence="2" id="KW-0449">Lipoprotein</keyword>
<evidence type="ECO:0000256" key="1">
    <source>
        <dbReference type="SAM" id="SignalP"/>
    </source>
</evidence>
<evidence type="ECO:0000313" key="2">
    <source>
        <dbReference type="EMBL" id="ADK84586.1"/>
    </source>
</evidence>
<keyword evidence="3" id="KW-1185">Reference proteome</keyword>
<keyword evidence="1" id="KW-0732">Signal</keyword>
<feature type="signal peptide" evidence="1">
    <location>
        <begin position="1"/>
        <end position="31"/>
    </location>
</feature>
<reference evidence="2 3" key="1">
    <citation type="journal article" date="2010" name="Stand. Genomic Sci.">
        <title>Complete genome sequence of Desulfarculus baarsii type strain (2st14).</title>
        <authorList>
            <person name="Sun H."/>
            <person name="Spring S."/>
            <person name="Lapidus A."/>
            <person name="Davenport K."/>
            <person name="Del Rio T.G."/>
            <person name="Tice H."/>
            <person name="Nolan M."/>
            <person name="Copeland A."/>
            <person name="Cheng J.F."/>
            <person name="Lucas S."/>
            <person name="Tapia R."/>
            <person name="Goodwin L."/>
            <person name="Pitluck S."/>
            <person name="Ivanova N."/>
            <person name="Pagani I."/>
            <person name="Mavromatis K."/>
            <person name="Ovchinnikova G."/>
            <person name="Pati A."/>
            <person name="Chen A."/>
            <person name="Palaniappan K."/>
            <person name="Hauser L."/>
            <person name="Chang Y.J."/>
            <person name="Jeffries C.D."/>
            <person name="Detter J.C."/>
            <person name="Han C."/>
            <person name="Rohde M."/>
            <person name="Brambilla E."/>
            <person name="Goker M."/>
            <person name="Woyke T."/>
            <person name="Bristow J."/>
            <person name="Eisen J.A."/>
            <person name="Markowitz V."/>
            <person name="Hugenholtz P."/>
            <person name="Kyrpides N.C."/>
            <person name="Klenk H.P."/>
            <person name="Land M."/>
        </authorList>
    </citation>
    <scope>NUCLEOTIDE SEQUENCE [LARGE SCALE GENOMIC DNA]</scope>
    <source>
        <strain evidence="3">ATCC 33931 / DSM 2075 / LMG 7858 / VKM B-1802 / 2st14</strain>
    </source>
</reference>
<dbReference type="Proteomes" id="UP000009047">
    <property type="component" value="Chromosome"/>
</dbReference>
<protein>
    <submittedName>
        <fullName evidence="2">Lipoprotein</fullName>
    </submittedName>
</protein>
<dbReference type="EMBL" id="CP002085">
    <property type="protein sequence ID" value="ADK84586.1"/>
    <property type="molecule type" value="Genomic_DNA"/>
</dbReference>
<dbReference type="RefSeq" id="WP_013258040.1">
    <property type="nucleotide sequence ID" value="NC_014365.1"/>
</dbReference>
<dbReference type="STRING" id="644282.Deba_1218"/>
<organism evidence="2 3">
    <name type="scientific">Desulfarculus baarsii (strain ATCC 33931 / DSM 2075 / LMG 7858 / VKM B-1802 / 2st14)</name>
    <dbReference type="NCBI Taxonomy" id="644282"/>
    <lineage>
        <taxon>Bacteria</taxon>
        <taxon>Pseudomonadati</taxon>
        <taxon>Thermodesulfobacteriota</taxon>
        <taxon>Desulfarculia</taxon>
        <taxon>Desulfarculales</taxon>
        <taxon>Desulfarculaceae</taxon>
        <taxon>Desulfarculus</taxon>
    </lineage>
</organism>
<sequence>MKPSKLMMMGLIVLTMAFGSACSLTSQNAGANDASGESMSRYYDFDDVQVPSELKLDTGRSNVVRVADFKAGQLVLSGNLERESLTNYFLESMAKDNWSLKGSVKYPLVQLFFAKTGKAAMVRITEKTFSTEVEIWVLPSL</sequence>
<dbReference type="PROSITE" id="PS51257">
    <property type="entry name" value="PROKAR_LIPOPROTEIN"/>
    <property type="match status" value="1"/>
</dbReference>
<dbReference type="HOGENOM" id="CLU_127047_0_0_7"/>